<evidence type="ECO:0000256" key="3">
    <source>
        <dbReference type="ARBA" id="ARBA00022692"/>
    </source>
</evidence>
<comment type="similarity">
    <text evidence="7 8">Belongs to the MPDU1 (TC 2.A.43.3) family.</text>
</comment>
<dbReference type="PIRSF" id="PIRSF023381">
    <property type="entry name" value="MannP-dilichol_defect-1p"/>
    <property type="match status" value="1"/>
</dbReference>
<keyword evidence="3 8" id="KW-0812">Transmembrane</keyword>
<keyword evidence="6 8" id="KW-0472">Membrane</keyword>
<dbReference type="SMART" id="SM00679">
    <property type="entry name" value="CTNS"/>
    <property type="match status" value="2"/>
</dbReference>
<keyword evidence="4" id="KW-0677">Repeat</keyword>
<organism evidence="10 11">
    <name type="scientific">Elysia chlorotica</name>
    <name type="common">Eastern emerald elysia</name>
    <name type="synonym">Sea slug</name>
    <dbReference type="NCBI Taxonomy" id="188477"/>
    <lineage>
        <taxon>Eukaryota</taxon>
        <taxon>Metazoa</taxon>
        <taxon>Spiralia</taxon>
        <taxon>Lophotrochozoa</taxon>
        <taxon>Mollusca</taxon>
        <taxon>Gastropoda</taxon>
        <taxon>Heterobranchia</taxon>
        <taxon>Euthyneura</taxon>
        <taxon>Panpulmonata</taxon>
        <taxon>Sacoglossa</taxon>
        <taxon>Placobranchoidea</taxon>
        <taxon>Plakobranchidae</taxon>
        <taxon>Elysia</taxon>
    </lineage>
</organism>
<dbReference type="GO" id="GO:0016020">
    <property type="term" value="C:membrane"/>
    <property type="evidence" value="ECO:0007669"/>
    <property type="project" value="UniProtKB-SubCell"/>
</dbReference>
<dbReference type="STRING" id="188477.A0A3S0ZRQ7"/>
<feature type="transmembrane region" description="Helical" evidence="9">
    <location>
        <begin position="111"/>
        <end position="129"/>
    </location>
</feature>
<feature type="transmembrane region" description="Helical" evidence="9">
    <location>
        <begin position="189"/>
        <end position="207"/>
    </location>
</feature>
<evidence type="ECO:0000256" key="4">
    <source>
        <dbReference type="ARBA" id="ARBA00022737"/>
    </source>
</evidence>
<dbReference type="GO" id="GO:0009312">
    <property type="term" value="P:oligosaccharide biosynthetic process"/>
    <property type="evidence" value="ECO:0007669"/>
    <property type="project" value="TreeGrafter"/>
</dbReference>
<feature type="transmembrane region" description="Helical" evidence="9">
    <location>
        <begin position="79"/>
        <end position="99"/>
    </location>
</feature>
<evidence type="ECO:0000256" key="6">
    <source>
        <dbReference type="ARBA" id="ARBA00023136"/>
    </source>
</evidence>
<keyword evidence="5 8" id="KW-1133">Transmembrane helix</keyword>
<dbReference type="AlphaFoldDB" id="A0A3S0ZRQ7"/>
<dbReference type="Pfam" id="PF04193">
    <property type="entry name" value="PQ-loop"/>
    <property type="match status" value="2"/>
</dbReference>
<accession>A0A3S0ZRQ7</accession>
<evidence type="ECO:0000256" key="1">
    <source>
        <dbReference type="ARBA" id="ARBA00004141"/>
    </source>
</evidence>
<dbReference type="PANTHER" id="PTHR12226:SF2">
    <property type="entry name" value="MANNOSE-P-DOLICHOL UTILIZATION DEFECT 1 PROTEIN"/>
    <property type="match status" value="1"/>
</dbReference>
<feature type="transmembrane region" description="Helical" evidence="9">
    <location>
        <begin position="141"/>
        <end position="169"/>
    </location>
</feature>
<name>A0A3S0ZRQ7_ELYCH</name>
<reference evidence="10 11" key="1">
    <citation type="submission" date="2019-01" db="EMBL/GenBank/DDBJ databases">
        <title>A draft genome assembly of the solar-powered sea slug Elysia chlorotica.</title>
        <authorList>
            <person name="Cai H."/>
            <person name="Li Q."/>
            <person name="Fang X."/>
            <person name="Li J."/>
            <person name="Curtis N.E."/>
            <person name="Altenburger A."/>
            <person name="Shibata T."/>
            <person name="Feng M."/>
            <person name="Maeda T."/>
            <person name="Schwartz J.A."/>
            <person name="Shigenobu S."/>
            <person name="Lundholm N."/>
            <person name="Nishiyama T."/>
            <person name="Yang H."/>
            <person name="Hasebe M."/>
            <person name="Li S."/>
            <person name="Pierce S.K."/>
            <person name="Wang J."/>
        </authorList>
    </citation>
    <scope>NUCLEOTIDE SEQUENCE [LARGE SCALE GENOMIC DNA]</scope>
    <source>
        <strain evidence="10">EC2010</strain>
        <tissue evidence="10">Whole organism of an adult</tissue>
    </source>
</reference>
<evidence type="ECO:0000256" key="2">
    <source>
        <dbReference type="ARBA" id="ARBA00022448"/>
    </source>
</evidence>
<dbReference type="PANTHER" id="PTHR12226">
    <property type="entry name" value="MANNOSE-P-DOLICHOL UTILIZATION DEFECT 1 LEC35 -RELATED"/>
    <property type="match status" value="1"/>
</dbReference>
<keyword evidence="2" id="KW-0813">Transport</keyword>
<dbReference type="Gene3D" id="1.20.1280.290">
    <property type="match status" value="2"/>
</dbReference>
<evidence type="ECO:0000313" key="11">
    <source>
        <dbReference type="Proteomes" id="UP000271974"/>
    </source>
</evidence>
<sequence length="254" mass="27539">MVASNATETFIPAFIAVWLKLLAPDECYDEFFVKFNVLHVPCLKVLISKCLGYAIITGSFIVKVPQIIKIMKAQSGEGINLVSVTLELFAISAAWAYGAGHKYPFSAYGEAIFMAFQTVSISFLVFVYSNQLAKGLAYLSVYVGIMAFLLSPSAPLGLLAVLQACNIFTVSVSKLLQAATNYRNSSTGQLSVITVYLLLFGSTARIFTSIQETGDTMVVLTYVVAALCNSIVAAQFVYYWNSAGTNTNTSKKDL</sequence>
<feature type="transmembrane region" description="Helical" evidence="9">
    <location>
        <begin position="219"/>
        <end position="240"/>
    </location>
</feature>
<keyword evidence="11" id="KW-1185">Reference proteome</keyword>
<protein>
    <recommendedName>
        <fullName evidence="8">Mannose-P-dolichol utilization defect 1 protein homolog</fullName>
    </recommendedName>
</protein>
<evidence type="ECO:0000256" key="9">
    <source>
        <dbReference type="SAM" id="Phobius"/>
    </source>
</evidence>
<evidence type="ECO:0000313" key="10">
    <source>
        <dbReference type="EMBL" id="RUS81150.1"/>
    </source>
</evidence>
<comment type="subcellular location">
    <subcellularLocation>
        <location evidence="1 8">Membrane</location>
        <topology evidence="1 8">Multi-pass membrane protein</topology>
    </subcellularLocation>
</comment>
<gene>
    <name evidence="10" type="ORF">EGW08_011091</name>
</gene>
<proteinExistence type="inferred from homology"/>
<dbReference type="OrthoDB" id="271506at2759"/>
<evidence type="ECO:0000256" key="7">
    <source>
        <dbReference type="ARBA" id="ARBA00038475"/>
    </source>
</evidence>
<dbReference type="EMBL" id="RQTK01000353">
    <property type="protein sequence ID" value="RUS81150.1"/>
    <property type="molecule type" value="Genomic_DNA"/>
</dbReference>
<dbReference type="InterPro" id="IPR006603">
    <property type="entry name" value="PQ-loop_rpt"/>
</dbReference>
<dbReference type="Proteomes" id="UP000271974">
    <property type="component" value="Unassembled WGS sequence"/>
</dbReference>
<evidence type="ECO:0000256" key="8">
    <source>
        <dbReference type="PIRNR" id="PIRNR023381"/>
    </source>
</evidence>
<evidence type="ECO:0000256" key="5">
    <source>
        <dbReference type="ARBA" id="ARBA00022989"/>
    </source>
</evidence>
<comment type="caution">
    <text evidence="10">The sequence shown here is derived from an EMBL/GenBank/DDBJ whole genome shotgun (WGS) entry which is preliminary data.</text>
</comment>
<dbReference type="InterPro" id="IPR016817">
    <property type="entry name" value="MannP-dilichol_defect-1"/>
</dbReference>
<dbReference type="FunFam" id="1.20.1280.290:FF:000006">
    <property type="entry name" value="mannose-P-dolichol utilization defect 1 protein"/>
    <property type="match status" value="1"/>
</dbReference>